<dbReference type="InterPro" id="IPR024445">
    <property type="entry name" value="Tnp_ISXO2-like"/>
</dbReference>
<evidence type="ECO:0000259" key="2">
    <source>
        <dbReference type="Pfam" id="PF12762"/>
    </source>
</evidence>
<name>A0A183SQC2_SCHSO</name>
<organism evidence="5">
    <name type="scientific">Schistocephalus solidus</name>
    <name type="common">Tapeworm</name>
    <dbReference type="NCBI Taxonomy" id="70667"/>
    <lineage>
        <taxon>Eukaryota</taxon>
        <taxon>Metazoa</taxon>
        <taxon>Spiralia</taxon>
        <taxon>Lophotrochozoa</taxon>
        <taxon>Platyhelminthes</taxon>
        <taxon>Cestoda</taxon>
        <taxon>Eucestoda</taxon>
        <taxon>Diphyllobothriidea</taxon>
        <taxon>Diphyllobothriidae</taxon>
        <taxon>Schistocephalus</taxon>
    </lineage>
</organism>
<keyword evidence="4" id="KW-1185">Reference proteome</keyword>
<evidence type="ECO:0000313" key="4">
    <source>
        <dbReference type="Proteomes" id="UP000275846"/>
    </source>
</evidence>
<dbReference type="EMBL" id="UYSU01033682">
    <property type="protein sequence ID" value="VDL92805.1"/>
    <property type="molecule type" value="Genomic_DNA"/>
</dbReference>
<dbReference type="PANTHER" id="PTHR47163:SF2">
    <property type="entry name" value="SI:DKEY-17M8.2"/>
    <property type="match status" value="1"/>
</dbReference>
<dbReference type="AlphaFoldDB" id="A0A183SQC2"/>
<reference evidence="5" key="1">
    <citation type="submission" date="2016-06" db="UniProtKB">
        <authorList>
            <consortium name="WormBaseParasite"/>
        </authorList>
    </citation>
    <scope>IDENTIFICATION</scope>
</reference>
<dbReference type="Pfam" id="PF12762">
    <property type="entry name" value="DDE_Tnp_IS1595"/>
    <property type="match status" value="1"/>
</dbReference>
<evidence type="ECO:0000256" key="1">
    <source>
        <dbReference type="SAM" id="MobiDB-lite"/>
    </source>
</evidence>
<dbReference type="Proteomes" id="UP000275846">
    <property type="component" value="Unassembled WGS sequence"/>
</dbReference>
<feature type="compositionally biased region" description="Basic and acidic residues" evidence="1">
    <location>
        <begin position="254"/>
        <end position="263"/>
    </location>
</feature>
<accession>A0A183SQC2</accession>
<evidence type="ECO:0000313" key="5">
    <source>
        <dbReference type="WBParaSite" id="SSLN_0000662201-mRNA-1"/>
    </source>
</evidence>
<dbReference type="OrthoDB" id="10062329at2759"/>
<reference evidence="3 4" key="2">
    <citation type="submission" date="2018-11" db="EMBL/GenBank/DDBJ databases">
        <authorList>
            <consortium name="Pathogen Informatics"/>
        </authorList>
    </citation>
    <scope>NUCLEOTIDE SEQUENCE [LARGE SCALE GENOMIC DNA]</scope>
    <source>
        <strain evidence="3 4">NST_G2</strain>
    </source>
</reference>
<dbReference type="STRING" id="70667.A0A183SQC2"/>
<gene>
    <name evidence="3" type="ORF">SSLN_LOCUS6420</name>
</gene>
<dbReference type="WBParaSite" id="SSLN_0000662201-mRNA-1">
    <property type="protein sequence ID" value="SSLN_0000662201-mRNA-1"/>
    <property type="gene ID" value="SSLN_0000662201"/>
</dbReference>
<proteinExistence type="predicted"/>
<feature type="region of interest" description="Disordered" evidence="1">
    <location>
        <begin position="254"/>
        <end position="275"/>
    </location>
</feature>
<dbReference type="PANTHER" id="PTHR47163">
    <property type="entry name" value="DDE_TNP_IS1595 DOMAIN-CONTAINING PROTEIN"/>
    <property type="match status" value="1"/>
</dbReference>
<protein>
    <submittedName>
        <fullName evidence="5">DDE_Tnp_IS1595 domain-containing protein</fullName>
    </submittedName>
</protein>
<evidence type="ECO:0000313" key="3">
    <source>
        <dbReference type="EMBL" id="VDL92805.1"/>
    </source>
</evidence>
<feature type="domain" description="ISXO2-like transposase" evidence="2">
    <location>
        <begin position="150"/>
        <end position="224"/>
    </location>
</feature>
<dbReference type="InterPro" id="IPR053164">
    <property type="entry name" value="IS1016-like_transposase"/>
</dbReference>
<sequence>MPPQGKKRRRSPQVNMSTEEEMIMKIIDSSGLVNYLLEKKLLPMHLLCTCGNNMTQQASAEQTDGFLFKCSRCRRKKCQRKGSMFEGSRLTLAKIMKIVYRYVEGVRVKRCAALVVVHRNTAMHWYAICRNVSTNALMSAVGQIGGKDIEVQVDETMVARRNNNKGRKGRQYWVVGMYDTSIRKAVFEHVNNLSWPALKTVITKWVAKESVVVTDEWKAYRKTSLITCRNLLRFKKIRKLIGATKVTDKMRGAGLLKDGEKRGGKTNKATHTDRQ</sequence>